<dbReference type="GO" id="GO:0005737">
    <property type="term" value="C:cytoplasm"/>
    <property type="evidence" value="ECO:0007669"/>
    <property type="project" value="TreeGrafter"/>
</dbReference>
<dbReference type="PANTHER" id="PTHR22959">
    <property type="entry name" value="PYM PROTEIN"/>
    <property type="match status" value="1"/>
</dbReference>
<dbReference type="STRING" id="1569628.A0A316UTZ3"/>
<evidence type="ECO:0000313" key="3">
    <source>
        <dbReference type="EMBL" id="PWN28767.1"/>
    </source>
</evidence>
<dbReference type="GO" id="GO:1903259">
    <property type="term" value="P:exon-exon junction complex disassembly"/>
    <property type="evidence" value="ECO:0007669"/>
    <property type="project" value="InterPro"/>
</dbReference>
<dbReference type="AlphaFoldDB" id="A0A316UTZ3"/>
<sequence>MSAGPSSPAPKSSFTASGIVSDPSGGPGRVIPESRRADGSIRKERRVKPGFTPNEDVARFRPSRLQKRDEEEERKGTAGRVVPGVAAAGINGRRIEGSPSVSPLIPPPTSSSTASPQRNGTDWPSLGSSVSAESAASSSSAAIQPPSSRLASRALAQALGGERPKRSNGFNASSTTANARHTSSIPSSQDPITVRPTDLSQERHQQQRRGAADSSDNSRRRAPPTTAPASSSSPRAAHSTMAAVNGDPKRFDVPLKDDDKAERLRPSAGSSMEPESGRKGGGKDVDDLVKGLGTLEVKSSDADGSREAP</sequence>
<evidence type="ECO:0000259" key="2">
    <source>
        <dbReference type="SMART" id="SM01273"/>
    </source>
</evidence>
<dbReference type="RefSeq" id="XP_025363379.1">
    <property type="nucleotide sequence ID" value="XM_025508112.1"/>
</dbReference>
<protein>
    <recommendedName>
        <fullName evidence="2">WIBG Mago-binding domain-containing protein</fullName>
    </recommendedName>
</protein>
<dbReference type="GeneID" id="37029935"/>
<dbReference type="InterPro" id="IPR036348">
    <property type="entry name" value="WIBG_N_sf"/>
</dbReference>
<feature type="compositionally biased region" description="Low complexity" evidence="1">
    <location>
        <begin position="223"/>
        <end position="237"/>
    </location>
</feature>
<feature type="compositionally biased region" description="Low complexity" evidence="1">
    <location>
        <begin position="78"/>
        <end position="89"/>
    </location>
</feature>
<dbReference type="SUPFAM" id="SSF101931">
    <property type="entry name" value="Pym (Within the bgcn gene intron protein, WIBG), N-terminal domain"/>
    <property type="match status" value="1"/>
</dbReference>
<organism evidence="3 4">
    <name type="scientific">Jaminaea rosea</name>
    <dbReference type="NCBI Taxonomy" id="1569628"/>
    <lineage>
        <taxon>Eukaryota</taxon>
        <taxon>Fungi</taxon>
        <taxon>Dikarya</taxon>
        <taxon>Basidiomycota</taxon>
        <taxon>Ustilaginomycotina</taxon>
        <taxon>Exobasidiomycetes</taxon>
        <taxon>Microstromatales</taxon>
        <taxon>Microstromatales incertae sedis</taxon>
        <taxon>Jaminaea</taxon>
    </lineage>
</organism>
<gene>
    <name evidence="3" type="ORF">BDZ90DRAFT_258848</name>
</gene>
<evidence type="ECO:0000313" key="4">
    <source>
        <dbReference type="Proteomes" id="UP000245884"/>
    </source>
</evidence>
<dbReference type="SMART" id="SM01273">
    <property type="entry name" value="Mago-bind"/>
    <property type="match status" value="1"/>
</dbReference>
<accession>A0A316UTZ3</accession>
<keyword evidence="4" id="KW-1185">Reference proteome</keyword>
<dbReference type="InterPro" id="IPR015362">
    <property type="entry name" value="WIBG_mago-bd"/>
</dbReference>
<dbReference type="OrthoDB" id="21625at2759"/>
<dbReference type="EMBL" id="KZ819664">
    <property type="protein sequence ID" value="PWN28767.1"/>
    <property type="molecule type" value="Genomic_DNA"/>
</dbReference>
<feature type="compositionally biased region" description="Basic and acidic residues" evidence="1">
    <location>
        <begin position="275"/>
        <end position="289"/>
    </location>
</feature>
<name>A0A316UTZ3_9BASI</name>
<evidence type="ECO:0000256" key="1">
    <source>
        <dbReference type="SAM" id="MobiDB-lite"/>
    </source>
</evidence>
<feature type="region of interest" description="Disordered" evidence="1">
    <location>
        <begin position="1"/>
        <end position="309"/>
    </location>
</feature>
<dbReference type="PANTHER" id="PTHR22959:SF0">
    <property type="entry name" value="PARTNER OF Y14 AND MAGO"/>
    <property type="match status" value="1"/>
</dbReference>
<feature type="compositionally biased region" description="Basic and acidic residues" evidence="1">
    <location>
        <begin position="298"/>
        <end position="309"/>
    </location>
</feature>
<dbReference type="Pfam" id="PF09282">
    <property type="entry name" value="Mago-bind"/>
    <property type="match status" value="1"/>
</dbReference>
<feature type="compositionally biased region" description="Basic and acidic residues" evidence="1">
    <location>
        <begin position="66"/>
        <end position="76"/>
    </location>
</feature>
<feature type="compositionally biased region" description="Basic and acidic residues" evidence="1">
    <location>
        <begin position="32"/>
        <end position="42"/>
    </location>
</feature>
<feature type="compositionally biased region" description="Low complexity" evidence="1">
    <location>
        <begin position="124"/>
        <end position="159"/>
    </location>
</feature>
<feature type="compositionally biased region" description="Basic and acidic residues" evidence="1">
    <location>
        <begin position="247"/>
        <end position="265"/>
    </location>
</feature>
<proteinExistence type="predicted"/>
<feature type="compositionally biased region" description="Polar residues" evidence="1">
    <location>
        <begin position="168"/>
        <end position="191"/>
    </location>
</feature>
<reference evidence="3 4" key="1">
    <citation type="journal article" date="2018" name="Mol. Biol. Evol.">
        <title>Broad Genomic Sampling Reveals a Smut Pathogenic Ancestry of the Fungal Clade Ustilaginomycotina.</title>
        <authorList>
            <person name="Kijpornyongpan T."/>
            <person name="Mondo S.J."/>
            <person name="Barry K."/>
            <person name="Sandor L."/>
            <person name="Lee J."/>
            <person name="Lipzen A."/>
            <person name="Pangilinan J."/>
            <person name="LaButti K."/>
            <person name="Hainaut M."/>
            <person name="Henrissat B."/>
            <person name="Grigoriev I.V."/>
            <person name="Spatafora J.W."/>
            <person name="Aime M.C."/>
        </authorList>
    </citation>
    <scope>NUCLEOTIDE SEQUENCE [LARGE SCALE GENOMIC DNA]</scope>
    <source>
        <strain evidence="3 4">MCA 5214</strain>
    </source>
</reference>
<dbReference type="GO" id="GO:0035145">
    <property type="term" value="C:exon-exon junction complex"/>
    <property type="evidence" value="ECO:0007669"/>
    <property type="project" value="TreeGrafter"/>
</dbReference>
<dbReference type="GO" id="GO:0003723">
    <property type="term" value="F:RNA binding"/>
    <property type="evidence" value="ECO:0007669"/>
    <property type="project" value="TreeGrafter"/>
</dbReference>
<feature type="compositionally biased region" description="Low complexity" evidence="1">
    <location>
        <begin position="1"/>
        <end position="13"/>
    </location>
</feature>
<dbReference type="Proteomes" id="UP000245884">
    <property type="component" value="Unassembled WGS sequence"/>
</dbReference>
<feature type="domain" description="WIBG Mago-binding" evidence="2">
    <location>
        <begin position="27"/>
        <end position="53"/>
    </location>
</feature>
<dbReference type="InterPro" id="IPR039333">
    <property type="entry name" value="PYM1"/>
</dbReference>